<dbReference type="PANTHER" id="PTHR10655">
    <property type="entry name" value="LYSOPHOSPHOLIPASE-RELATED"/>
    <property type="match status" value="1"/>
</dbReference>
<evidence type="ECO:0000313" key="4">
    <source>
        <dbReference type="EMBL" id="OZG60481.1"/>
    </source>
</evidence>
<accession>A0A261FMT0</accession>
<dbReference type="RefSeq" id="WP_072726864.1">
    <property type="nucleotide sequence ID" value="NZ_BDIS01000026.1"/>
</dbReference>
<gene>
    <name evidence="4" type="ORF">BLEM_1782</name>
</gene>
<sequence>MEVTTAITSLHGSAQTPVFVLLHGWGADERDLPDLLNYCARGADYASLRAPIAYGMGYTWFGEWAHEGAPEGESLDRQALQAAEAVDRWVAEHIPADRKVVMMGFSQGGLLAAHMLRLNPSRYMAAVAFSGWLAPGALPGDETLAESKPPVFYGRGALDPIFSGDEVAAMSDFWGGHGTLDEHVYPGVAHGICMDEMRDVAKFLERIGAVRPTIW</sequence>
<evidence type="ECO:0000256" key="1">
    <source>
        <dbReference type="ARBA" id="ARBA00006499"/>
    </source>
</evidence>
<dbReference type="InterPro" id="IPR003140">
    <property type="entry name" value="PLipase/COase/thioEstase"/>
</dbReference>
<dbReference type="EMBL" id="MWWX01000016">
    <property type="protein sequence ID" value="OZG60481.1"/>
    <property type="molecule type" value="Genomic_DNA"/>
</dbReference>
<name>A0A261FMT0_9BIFI</name>
<comment type="caution">
    <text evidence="4">The sequence shown here is derived from an EMBL/GenBank/DDBJ whole genome shotgun (WGS) entry which is preliminary data.</text>
</comment>
<keyword evidence="5" id="KW-1185">Reference proteome</keyword>
<dbReference type="AlphaFoldDB" id="A0A261FMT0"/>
<dbReference type="OrthoDB" id="9780848at2"/>
<evidence type="ECO:0000259" key="3">
    <source>
        <dbReference type="Pfam" id="PF02230"/>
    </source>
</evidence>
<dbReference type="PANTHER" id="PTHR10655:SF17">
    <property type="entry name" value="LYSOPHOSPHOLIPASE-LIKE PROTEIN 1"/>
    <property type="match status" value="1"/>
</dbReference>
<keyword evidence="2" id="KW-0378">Hydrolase</keyword>
<proteinExistence type="inferred from homology"/>
<evidence type="ECO:0000256" key="2">
    <source>
        <dbReference type="ARBA" id="ARBA00022801"/>
    </source>
</evidence>
<evidence type="ECO:0000313" key="5">
    <source>
        <dbReference type="Proteomes" id="UP000216352"/>
    </source>
</evidence>
<protein>
    <submittedName>
        <fullName evidence="4">Phospholipase</fullName>
    </submittedName>
</protein>
<dbReference type="InterPro" id="IPR029058">
    <property type="entry name" value="AB_hydrolase_fold"/>
</dbReference>
<dbReference type="InterPro" id="IPR050565">
    <property type="entry name" value="LYPA1-2/EST-like"/>
</dbReference>
<comment type="similarity">
    <text evidence="1">Belongs to the AB hydrolase superfamily. AB hydrolase 2 family.</text>
</comment>
<dbReference type="STRING" id="1603886.GCA_001895165_02024"/>
<feature type="domain" description="Phospholipase/carboxylesterase/thioesterase" evidence="3">
    <location>
        <begin position="13"/>
        <end position="205"/>
    </location>
</feature>
<dbReference type="SUPFAM" id="SSF53474">
    <property type="entry name" value="alpha/beta-Hydrolases"/>
    <property type="match status" value="1"/>
</dbReference>
<dbReference type="Gene3D" id="3.40.50.1820">
    <property type="entry name" value="alpha/beta hydrolase"/>
    <property type="match status" value="1"/>
</dbReference>
<organism evidence="4 5">
    <name type="scientific">Bifidobacterium lemurum</name>
    <dbReference type="NCBI Taxonomy" id="1603886"/>
    <lineage>
        <taxon>Bacteria</taxon>
        <taxon>Bacillati</taxon>
        <taxon>Actinomycetota</taxon>
        <taxon>Actinomycetes</taxon>
        <taxon>Bifidobacteriales</taxon>
        <taxon>Bifidobacteriaceae</taxon>
        <taxon>Bifidobacterium</taxon>
    </lineage>
</organism>
<dbReference type="Pfam" id="PF02230">
    <property type="entry name" value="Abhydrolase_2"/>
    <property type="match status" value="1"/>
</dbReference>
<dbReference type="GO" id="GO:0016787">
    <property type="term" value="F:hydrolase activity"/>
    <property type="evidence" value="ECO:0007669"/>
    <property type="project" value="UniProtKB-KW"/>
</dbReference>
<dbReference type="Proteomes" id="UP000216352">
    <property type="component" value="Unassembled WGS sequence"/>
</dbReference>
<reference evidence="4 5" key="1">
    <citation type="journal article" date="2017" name="BMC Genomics">
        <title>Comparative genomic and phylogenomic analyses of the Bifidobacteriaceae family.</title>
        <authorList>
            <person name="Lugli G.A."/>
            <person name="Milani C."/>
            <person name="Turroni F."/>
            <person name="Duranti S."/>
            <person name="Mancabelli L."/>
            <person name="Mangifesta M."/>
            <person name="Ferrario C."/>
            <person name="Modesto M."/>
            <person name="Mattarelli P."/>
            <person name="Jiri K."/>
            <person name="van Sinderen D."/>
            <person name="Ventura M."/>
        </authorList>
    </citation>
    <scope>NUCLEOTIDE SEQUENCE [LARGE SCALE GENOMIC DNA]</scope>
    <source>
        <strain evidence="4 5">DSM 28807</strain>
    </source>
</reference>